<dbReference type="PROSITE" id="PS51186">
    <property type="entry name" value="GNAT"/>
    <property type="match status" value="1"/>
</dbReference>
<dbReference type="EMBL" id="LOTN01000071">
    <property type="protein sequence ID" value="KUZ81791.1"/>
    <property type="molecule type" value="Genomic_DNA"/>
</dbReference>
<protein>
    <submittedName>
        <fullName evidence="2">GCN5 family acetyltransferase</fullName>
    </submittedName>
</protein>
<accession>A0A102M4E4</accession>
<evidence type="ECO:0000259" key="1">
    <source>
        <dbReference type="PROSITE" id="PS51186"/>
    </source>
</evidence>
<dbReference type="RefSeq" id="WP_059612590.1">
    <property type="nucleotide sequence ID" value="NZ_LOTK01000067.1"/>
</dbReference>
<dbReference type="InterPro" id="IPR016181">
    <property type="entry name" value="Acyl_CoA_acyltransferase"/>
</dbReference>
<dbReference type="GO" id="GO:0016747">
    <property type="term" value="F:acyltransferase activity, transferring groups other than amino-acyl groups"/>
    <property type="evidence" value="ECO:0007669"/>
    <property type="project" value="InterPro"/>
</dbReference>
<feature type="domain" description="N-acetyltransferase" evidence="1">
    <location>
        <begin position="12"/>
        <end position="173"/>
    </location>
</feature>
<dbReference type="Proteomes" id="UP000065521">
    <property type="component" value="Unassembled WGS sequence"/>
</dbReference>
<proteinExistence type="predicted"/>
<evidence type="ECO:0000313" key="3">
    <source>
        <dbReference type="Proteomes" id="UP000065521"/>
    </source>
</evidence>
<dbReference type="InterPro" id="IPR051531">
    <property type="entry name" value="N-acetyltransferase"/>
</dbReference>
<dbReference type="PANTHER" id="PTHR43792">
    <property type="entry name" value="GNAT FAMILY, PUTATIVE (AFU_ORTHOLOGUE AFUA_3G00765)-RELATED-RELATED"/>
    <property type="match status" value="1"/>
</dbReference>
<organism evidence="2 3">
    <name type="scientific">Burkholderia ubonensis</name>
    <dbReference type="NCBI Taxonomy" id="101571"/>
    <lineage>
        <taxon>Bacteria</taxon>
        <taxon>Pseudomonadati</taxon>
        <taxon>Pseudomonadota</taxon>
        <taxon>Betaproteobacteria</taxon>
        <taxon>Burkholderiales</taxon>
        <taxon>Burkholderiaceae</taxon>
        <taxon>Burkholderia</taxon>
        <taxon>Burkholderia cepacia complex</taxon>
    </lineage>
</organism>
<dbReference type="AlphaFoldDB" id="A0A102M4E4"/>
<dbReference type="Gene3D" id="3.40.630.30">
    <property type="match status" value="1"/>
</dbReference>
<dbReference type="SUPFAM" id="SSF55729">
    <property type="entry name" value="Acyl-CoA N-acyltransferases (Nat)"/>
    <property type="match status" value="1"/>
</dbReference>
<reference evidence="2 3" key="1">
    <citation type="submission" date="2015-11" db="EMBL/GenBank/DDBJ databases">
        <title>Expanding the genomic diversity of Burkholderia species for the development of highly accurate diagnostics.</title>
        <authorList>
            <person name="Sahl J."/>
            <person name="Keim P."/>
            <person name="Wagner D."/>
        </authorList>
    </citation>
    <scope>NUCLEOTIDE SEQUENCE [LARGE SCALE GENOMIC DNA]</scope>
    <source>
        <strain evidence="2 3">RF32-BP4</strain>
    </source>
</reference>
<dbReference type="InterPro" id="IPR000182">
    <property type="entry name" value="GNAT_dom"/>
</dbReference>
<gene>
    <name evidence="2" type="ORF">WI38_30610</name>
</gene>
<dbReference type="Pfam" id="PF13302">
    <property type="entry name" value="Acetyltransf_3"/>
    <property type="match status" value="1"/>
</dbReference>
<evidence type="ECO:0000313" key="2">
    <source>
        <dbReference type="EMBL" id="KUZ81791.1"/>
    </source>
</evidence>
<name>A0A102M4E4_9BURK</name>
<dbReference type="PANTHER" id="PTHR43792:SF1">
    <property type="entry name" value="N-ACETYLTRANSFERASE DOMAIN-CONTAINING PROTEIN"/>
    <property type="match status" value="1"/>
</dbReference>
<keyword evidence="2" id="KW-0808">Transferase</keyword>
<comment type="caution">
    <text evidence="2">The sequence shown here is derived from an EMBL/GenBank/DDBJ whole genome shotgun (WGS) entry which is preliminary data.</text>
</comment>
<sequence length="187" mass="20948">MSASLEIATERLTLRRWRPGDAEAFAAMHADAEVTSWLARGSMTVADARADIDRFDAHFDVHGFGLWAVERKVDRTLIGLCGLHHEKRDGHPLAPCVEIAWRQARAAWGHGYMSEAASCVLADGFQRIGLADIFAWTADANLRSQRLMQRIGMQRQPMLDFDHPALADGHPLRRHVVYVARPRAASR</sequence>